<evidence type="ECO:0000313" key="3">
    <source>
        <dbReference type="Proteomes" id="UP000198619"/>
    </source>
</evidence>
<dbReference type="Proteomes" id="UP000198619">
    <property type="component" value="Unassembled WGS sequence"/>
</dbReference>
<sequence length="185" mass="21406">MVFLVVISIISLIIFLKIPISFKILIENTHIVIKLYNFTLFDTLNKPKVSKNIKNKNSKRKNTSNISLPEIQEIFQRISSNKFKPSIKHYLSLHLGLEDSCTLALLYGSLYNFSPIIYAILNSFFNIKDYNFIITPHFNQKILNVEIKSIIYASIANIIYIGAIISIFLMHNKFNKIKSNKFKEA</sequence>
<feature type="transmembrane region" description="Helical" evidence="1">
    <location>
        <begin position="150"/>
        <end position="170"/>
    </location>
</feature>
<gene>
    <name evidence="2" type="ORF">SAMN04488528_100552</name>
</gene>
<evidence type="ECO:0008006" key="4">
    <source>
        <dbReference type="Google" id="ProtNLM"/>
    </source>
</evidence>
<dbReference type="InterPro" id="IPR021338">
    <property type="entry name" value="DUF2953"/>
</dbReference>
<dbReference type="OrthoDB" id="1912805at2"/>
<keyword evidence="1" id="KW-0812">Transmembrane</keyword>
<feature type="transmembrane region" description="Helical" evidence="1">
    <location>
        <begin position="101"/>
        <end position="121"/>
    </location>
</feature>
<evidence type="ECO:0000313" key="2">
    <source>
        <dbReference type="EMBL" id="SFA87358.1"/>
    </source>
</evidence>
<accession>A0A1I0WGM0</accession>
<keyword evidence="3" id="KW-1185">Reference proteome</keyword>
<feature type="transmembrane region" description="Helical" evidence="1">
    <location>
        <begin position="6"/>
        <end position="26"/>
    </location>
</feature>
<keyword evidence="1" id="KW-1133">Transmembrane helix</keyword>
<dbReference type="STRING" id="84698.SAMN04488528_100552"/>
<dbReference type="RefSeq" id="WP_090039115.1">
    <property type="nucleotide sequence ID" value="NZ_FOKI01000005.1"/>
</dbReference>
<organism evidence="2 3">
    <name type="scientific">Clostridium frigidicarnis</name>
    <dbReference type="NCBI Taxonomy" id="84698"/>
    <lineage>
        <taxon>Bacteria</taxon>
        <taxon>Bacillati</taxon>
        <taxon>Bacillota</taxon>
        <taxon>Clostridia</taxon>
        <taxon>Eubacteriales</taxon>
        <taxon>Clostridiaceae</taxon>
        <taxon>Clostridium</taxon>
    </lineage>
</organism>
<reference evidence="2 3" key="1">
    <citation type="submission" date="2016-10" db="EMBL/GenBank/DDBJ databases">
        <authorList>
            <person name="de Groot N.N."/>
        </authorList>
    </citation>
    <scope>NUCLEOTIDE SEQUENCE [LARGE SCALE GENOMIC DNA]</scope>
    <source>
        <strain evidence="2 3">DSM 12271</strain>
    </source>
</reference>
<dbReference type="AlphaFoldDB" id="A0A1I0WGM0"/>
<evidence type="ECO:0000256" key="1">
    <source>
        <dbReference type="SAM" id="Phobius"/>
    </source>
</evidence>
<dbReference type="EMBL" id="FOKI01000005">
    <property type="protein sequence ID" value="SFA87358.1"/>
    <property type="molecule type" value="Genomic_DNA"/>
</dbReference>
<protein>
    <recommendedName>
        <fullName evidence="4">DUF2953 domain-containing protein</fullName>
    </recommendedName>
</protein>
<dbReference type="Pfam" id="PF11167">
    <property type="entry name" value="DUF2953"/>
    <property type="match status" value="1"/>
</dbReference>
<keyword evidence="1" id="KW-0472">Membrane</keyword>
<name>A0A1I0WGM0_9CLOT</name>
<proteinExistence type="predicted"/>